<comment type="subcellular location">
    <subcellularLocation>
        <location evidence="10">Cell membrane</location>
        <topology evidence="10">Peripheral membrane protein</topology>
        <orientation evidence="10">Cytoplasmic side</orientation>
    </subcellularLocation>
</comment>
<keyword evidence="2 10" id="KW-0132">Cell division</keyword>
<evidence type="ECO:0000256" key="6">
    <source>
        <dbReference type="ARBA" id="ARBA00022984"/>
    </source>
</evidence>
<evidence type="ECO:0000256" key="7">
    <source>
        <dbReference type="ARBA" id="ARBA00023136"/>
    </source>
</evidence>
<dbReference type="GO" id="GO:0005975">
    <property type="term" value="P:carbohydrate metabolic process"/>
    <property type="evidence" value="ECO:0007669"/>
    <property type="project" value="InterPro"/>
</dbReference>
<keyword evidence="7 10" id="KW-0472">Membrane</keyword>
<keyword evidence="3 10" id="KW-0328">Glycosyltransferase</keyword>
<keyword evidence="5 10" id="KW-0133">Cell shape</keyword>
<feature type="domain" description="Glycosyl transferase family 28 C-terminal" evidence="12">
    <location>
        <begin position="220"/>
        <end position="384"/>
    </location>
</feature>
<dbReference type="Pfam" id="PF03033">
    <property type="entry name" value="Glyco_transf_28"/>
    <property type="match status" value="1"/>
</dbReference>
<feature type="binding site" evidence="10">
    <location>
        <position position="280"/>
    </location>
    <ligand>
        <name>UDP-N-acetyl-alpha-D-glucosamine</name>
        <dbReference type="ChEBI" id="CHEBI:57705"/>
    </ligand>
</feature>
<dbReference type="GO" id="GO:0008360">
    <property type="term" value="P:regulation of cell shape"/>
    <property type="evidence" value="ECO:0007669"/>
    <property type="project" value="UniProtKB-KW"/>
</dbReference>
<dbReference type="SUPFAM" id="SSF53756">
    <property type="entry name" value="UDP-Glycosyltransferase/glycogen phosphorylase"/>
    <property type="match status" value="1"/>
</dbReference>
<reference evidence="13 14" key="1">
    <citation type="journal article" date="2019" name="Nat. Med.">
        <title>A library of human gut bacterial isolates paired with longitudinal multiomics data enables mechanistic microbiome research.</title>
        <authorList>
            <person name="Poyet M."/>
            <person name="Groussin M."/>
            <person name="Gibbons S.M."/>
            <person name="Avila-Pacheco J."/>
            <person name="Jiang X."/>
            <person name="Kearney S.M."/>
            <person name="Perrotta A.R."/>
            <person name="Berdy B."/>
            <person name="Zhao S."/>
            <person name="Lieberman T.D."/>
            <person name="Swanson P.K."/>
            <person name="Smith M."/>
            <person name="Roesemann S."/>
            <person name="Alexander J.E."/>
            <person name="Rich S.A."/>
            <person name="Livny J."/>
            <person name="Vlamakis H."/>
            <person name="Clish C."/>
            <person name="Bullock K."/>
            <person name="Deik A."/>
            <person name="Scott J."/>
            <person name="Pierce K.A."/>
            <person name="Xavier R.J."/>
            <person name="Alm E.J."/>
        </authorList>
    </citation>
    <scope>NUCLEOTIDE SEQUENCE [LARGE SCALE GENOMIC DNA]</scope>
    <source>
        <strain evidence="13 14">BIOML-A5</strain>
    </source>
</reference>
<dbReference type="GO" id="GO:0005886">
    <property type="term" value="C:plasma membrane"/>
    <property type="evidence" value="ECO:0007669"/>
    <property type="project" value="UniProtKB-SubCell"/>
</dbReference>
<keyword evidence="4 10" id="KW-0808">Transferase</keyword>
<evidence type="ECO:0000259" key="11">
    <source>
        <dbReference type="Pfam" id="PF03033"/>
    </source>
</evidence>
<keyword evidence="8 10" id="KW-0131">Cell cycle</keyword>
<evidence type="ECO:0000256" key="3">
    <source>
        <dbReference type="ARBA" id="ARBA00022676"/>
    </source>
</evidence>
<comment type="function">
    <text evidence="10">Cell wall formation. Catalyzes the transfer of a GlcNAc subunit on undecaprenyl-pyrophosphoryl-MurNAc-pentapeptide (lipid intermediate I) to form undecaprenyl-pyrophosphoryl-MurNAc-(pentapeptide)GlcNAc (lipid intermediate II).</text>
</comment>
<evidence type="ECO:0000256" key="10">
    <source>
        <dbReference type="HAMAP-Rule" id="MF_00033"/>
    </source>
</evidence>
<feature type="binding site" evidence="10">
    <location>
        <begin position="32"/>
        <end position="34"/>
    </location>
    <ligand>
        <name>UDP-N-acetyl-alpha-D-glucosamine</name>
        <dbReference type="ChEBI" id="CHEBI:57705"/>
    </ligand>
</feature>
<comment type="catalytic activity">
    <reaction evidence="10">
        <text>di-trans,octa-cis-undecaprenyl diphospho-N-acetyl-alpha-D-muramoyl-L-alanyl-D-glutamyl-meso-2,6-diaminopimeloyl-D-alanyl-D-alanine + UDP-N-acetyl-alpha-D-glucosamine = di-trans,octa-cis-undecaprenyl diphospho-[N-acetyl-alpha-D-glucosaminyl-(1-&gt;4)]-N-acetyl-alpha-D-muramoyl-L-alanyl-D-glutamyl-meso-2,6-diaminopimeloyl-D-alanyl-D-alanine + UDP + H(+)</text>
        <dbReference type="Rhea" id="RHEA:31227"/>
        <dbReference type="ChEBI" id="CHEBI:15378"/>
        <dbReference type="ChEBI" id="CHEBI:57705"/>
        <dbReference type="ChEBI" id="CHEBI:58223"/>
        <dbReference type="ChEBI" id="CHEBI:61387"/>
        <dbReference type="ChEBI" id="CHEBI:61388"/>
        <dbReference type="EC" id="2.4.1.227"/>
    </reaction>
</comment>
<dbReference type="GO" id="GO:0009252">
    <property type="term" value="P:peptidoglycan biosynthetic process"/>
    <property type="evidence" value="ECO:0007669"/>
    <property type="project" value="UniProtKB-UniRule"/>
</dbReference>
<feature type="domain" description="Glycosyltransferase family 28 N-terminal" evidence="11">
    <location>
        <begin position="25"/>
        <end position="168"/>
    </location>
</feature>
<evidence type="ECO:0000259" key="12">
    <source>
        <dbReference type="Pfam" id="PF04101"/>
    </source>
</evidence>
<dbReference type="InterPro" id="IPR006009">
    <property type="entry name" value="GlcNAc_MurG"/>
</dbReference>
<evidence type="ECO:0000256" key="5">
    <source>
        <dbReference type="ARBA" id="ARBA00022960"/>
    </source>
</evidence>
<dbReference type="EMBL" id="WKPO01000009">
    <property type="protein sequence ID" value="MSB48639.1"/>
    <property type="molecule type" value="Genomic_DNA"/>
</dbReference>
<dbReference type="GO" id="GO:0051301">
    <property type="term" value="P:cell division"/>
    <property type="evidence" value="ECO:0007669"/>
    <property type="project" value="UniProtKB-KW"/>
</dbReference>
<feature type="binding site" evidence="10">
    <location>
        <position position="150"/>
    </location>
    <ligand>
        <name>UDP-N-acetyl-alpha-D-glucosamine</name>
        <dbReference type="ChEBI" id="CHEBI:57705"/>
    </ligand>
</feature>
<comment type="pathway">
    <text evidence="10">Cell wall biogenesis; peptidoglycan biosynthesis.</text>
</comment>
<dbReference type="InterPro" id="IPR004276">
    <property type="entry name" value="GlycoTrans_28_N"/>
</dbReference>
<evidence type="ECO:0000256" key="1">
    <source>
        <dbReference type="ARBA" id="ARBA00022475"/>
    </source>
</evidence>
<protein>
    <recommendedName>
        <fullName evidence="10">UDP-N-acetylglucosamine--N-acetylmuramyl-(pentapeptide) pyrophosphoryl-undecaprenol N-acetylglucosamine transferase</fullName>
        <ecNumber evidence="10">2.4.1.227</ecNumber>
    </recommendedName>
    <alternativeName>
        <fullName evidence="10">Undecaprenyl-PP-MurNAc-pentapeptide-UDPGlcNAc GlcNAc transferase</fullName>
    </alternativeName>
</protein>
<gene>
    <name evidence="10 13" type="primary">murG</name>
    <name evidence="13" type="ORF">GKE90_07985</name>
</gene>
<evidence type="ECO:0000256" key="8">
    <source>
        <dbReference type="ARBA" id="ARBA00023306"/>
    </source>
</evidence>
<evidence type="ECO:0000313" key="14">
    <source>
        <dbReference type="Proteomes" id="UP000429811"/>
    </source>
</evidence>
<dbReference type="Gene3D" id="3.40.50.2000">
    <property type="entry name" value="Glycogen Phosphorylase B"/>
    <property type="match status" value="2"/>
</dbReference>
<evidence type="ECO:0000256" key="2">
    <source>
        <dbReference type="ARBA" id="ARBA00022618"/>
    </source>
</evidence>
<feature type="binding site" evidence="10">
    <location>
        <position position="325"/>
    </location>
    <ligand>
        <name>UDP-N-acetyl-alpha-D-glucosamine</name>
        <dbReference type="ChEBI" id="CHEBI:57705"/>
    </ligand>
</feature>
<evidence type="ECO:0000256" key="9">
    <source>
        <dbReference type="ARBA" id="ARBA00023316"/>
    </source>
</evidence>
<dbReference type="UniPathway" id="UPA00219"/>
<comment type="caution">
    <text evidence="13">The sequence shown here is derived from an EMBL/GenBank/DDBJ whole genome shotgun (WGS) entry which is preliminary data.</text>
</comment>
<comment type="caution">
    <text evidence="10">Lacks conserved residue(s) required for the propagation of feature annotation.</text>
</comment>
<dbReference type="HAMAP" id="MF_00033">
    <property type="entry name" value="MurG"/>
    <property type="match status" value="1"/>
</dbReference>
<organism evidence="13 14">
    <name type="scientific">Flavonifractor plautii</name>
    <name type="common">Fusobacterium plautii</name>
    <dbReference type="NCBI Taxonomy" id="292800"/>
    <lineage>
        <taxon>Bacteria</taxon>
        <taxon>Bacillati</taxon>
        <taxon>Bacillota</taxon>
        <taxon>Clostridia</taxon>
        <taxon>Eubacteriales</taxon>
        <taxon>Oscillospiraceae</taxon>
        <taxon>Flavonifractor</taxon>
    </lineage>
</organism>
<feature type="binding site" evidence="10">
    <location>
        <position position="222"/>
    </location>
    <ligand>
        <name>UDP-N-acetyl-alpha-D-glucosamine</name>
        <dbReference type="ChEBI" id="CHEBI:57705"/>
    </ligand>
</feature>
<evidence type="ECO:0000256" key="4">
    <source>
        <dbReference type="ARBA" id="ARBA00022679"/>
    </source>
</evidence>
<dbReference type="AlphaFoldDB" id="A0A6I2RNF9"/>
<dbReference type="InterPro" id="IPR007235">
    <property type="entry name" value="Glyco_trans_28_C"/>
</dbReference>
<dbReference type="CDD" id="cd03785">
    <property type="entry name" value="GT28_MurG"/>
    <property type="match status" value="1"/>
</dbReference>
<feature type="binding site" evidence="10">
    <location>
        <position position="192"/>
    </location>
    <ligand>
        <name>UDP-N-acetyl-alpha-D-glucosamine</name>
        <dbReference type="ChEBI" id="CHEBI:57705"/>
    </ligand>
</feature>
<dbReference type="EC" id="2.4.1.227" evidence="10"/>
<dbReference type="NCBIfam" id="TIGR01133">
    <property type="entry name" value="murG"/>
    <property type="match status" value="1"/>
</dbReference>
<dbReference type="Pfam" id="PF04101">
    <property type="entry name" value="Glyco_tran_28_C"/>
    <property type="match status" value="1"/>
</dbReference>
<evidence type="ECO:0000313" key="13">
    <source>
        <dbReference type="EMBL" id="MSB48639.1"/>
    </source>
</evidence>
<name>A0A6I2RNF9_FLAPL</name>
<dbReference type="Proteomes" id="UP000429811">
    <property type="component" value="Unassembled WGS sequence"/>
</dbReference>
<keyword evidence="6 10" id="KW-0573">Peptidoglycan synthesis</keyword>
<comment type="similarity">
    <text evidence="10">Belongs to the glycosyltransferase 28 family. MurG subfamily.</text>
</comment>
<keyword evidence="1 10" id="KW-1003">Cell membrane</keyword>
<accession>A0A6I2RNF9</accession>
<dbReference type="GO" id="GO:0050511">
    <property type="term" value="F:undecaprenyldiphospho-muramoylpentapeptide beta-N-acetylglucosaminyltransferase activity"/>
    <property type="evidence" value="ECO:0007669"/>
    <property type="project" value="UniProtKB-UniRule"/>
</dbReference>
<sequence>MKLFRPQGRPAAALHYEEEKKGMRVLFTCGGTAGHVNPAVALAQMFQTRNSGCEVLFVGADGGMETRLVPKEGYPIETVTITNFRRSLSPASIGHNVRTLLNMNKSRKQANAILDRFQPDLVVGTGGYASFPVVKAAAKRGIPTAVHESNAVPGLTTKTLSKVVDVVMVGFEESRSHYDDPGKVVVTGTPVRTDFFRYTRKEARAELGLTDDRPLVLSVWGSLGAEVMNCQMAECIALECRDGAPFHHIHGAGRDYRAVLDALQGSGLADHPEVDVREYIYDMPLVMAAADLVLCRAGASTIAEIAAIAKPAVLVPSPNVVADHQTKNARVLANAGGAVLLPEGESSGEKLYALMTGLLSDAPRREAMSRALRDMAVPDAAEQIYQTLVRLMEKRAN</sequence>
<proteinExistence type="inferred from homology"/>
<dbReference type="GO" id="GO:0071555">
    <property type="term" value="P:cell wall organization"/>
    <property type="evidence" value="ECO:0007669"/>
    <property type="project" value="UniProtKB-KW"/>
</dbReference>
<dbReference type="PANTHER" id="PTHR21015:SF22">
    <property type="entry name" value="GLYCOSYLTRANSFERASE"/>
    <property type="match status" value="1"/>
</dbReference>
<keyword evidence="9 10" id="KW-0961">Cell wall biogenesis/degradation</keyword>
<dbReference type="PANTHER" id="PTHR21015">
    <property type="entry name" value="UDP-N-ACETYLGLUCOSAMINE--N-ACETYLMURAMYL-(PENTAPEPTIDE) PYROPHOSPHORYL-UNDECAPRENOL N-ACETYLGLUCOSAMINE TRANSFERASE 1"/>
    <property type="match status" value="1"/>
</dbReference>